<proteinExistence type="predicted"/>
<organism evidence="2">
    <name type="scientific">Minutocellus polymorphus</name>
    <dbReference type="NCBI Taxonomy" id="265543"/>
    <lineage>
        <taxon>Eukaryota</taxon>
        <taxon>Sar</taxon>
        <taxon>Stramenopiles</taxon>
        <taxon>Ochrophyta</taxon>
        <taxon>Bacillariophyta</taxon>
        <taxon>Mediophyceae</taxon>
        <taxon>Cymatosirophycidae</taxon>
        <taxon>Cymatosirales</taxon>
        <taxon>Cymatosiraceae</taxon>
        <taxon>Minutocellus</taxon>
    </lineage>
</organism>
<protein>
    <submittedName>
        <fullName evidence="2">Uncharacterized protein</fullName>
    </submittedName>
</protein>
<dbReference type="AlphaFoldDB" id="A0A7S0AH19"/>
<feature type="compositionally biased region" description="Basic and acidic residues" evidence="1">
    <location>
        <begin position="91"/>
        <end position="106"/>
    </location>
</feature>
<sequence>MMFLGEAFKEVEIVLHRNRDRRQQSDRSVSSSNGDAVARRPPTSTKGGTSSHDHRRSLWRRQQLDRQQNYESINEETELMAEWKTAPIQEKYSDDQQDHSRDAEEG</sequence>
<evidence type="ECO:0000256" key="1">
    <source>
        <dbReference type="SAM" id="MobiDB-lite"/>
    </source>
</evidence>
<feature type="region of interest" description="Disordered" evidence="1">
    <location>
        <begin position="16"/>
        <end position="106"/>
    </location>
</feature>
<reference evidence="2" key="1">
    <citation type="submission" date="2021-01" db="EMBL/GenBank/DDBJ databases">
        <authorList>
            <person name="Corre E."/>
            <person name="Pelletier E."/>
            <person name="Niang G."/>
            <person name="Scheremetjew M."/>
            <person name="Finn R."/>
            <person name="Kale V."/>
            <person name="Holt S."/>
            <person name="Cochrane G."/>
            <person name="Meng A."/>
            <person name="Brown T."/>
            <person name="Cohen L."/>
        </authorList>
    </citation>
    <scope>NUCLEOTIDE SEQUENCE</scope>
    <source>
        <strain evidence="2">CCMP3303</strain>
    </source>
</reference>
<dbReference type="EMBL" id="HBEJ01004353">
    <property type="protein sequence ID" value="CAD8363627.1"/>
    <property type="molecule type" value="Transcribed_RNA"/>
</dbReference>
<name>A0A7S0AH19_9STRA</name>
<accession>A0A7S0AH19</accession>
<feature type="compositionally biased region" description="Basic and acidic residues" evidence="1">
    <location>
        <begin position="16"/>
        <end position="25"/>
    </location>
</feature>
<evidence type="ECO:0000313" key="2">
    <source>
        <dbReference type="EMBL" id="CAD8363627.1"/>
    </source>
</evidence>
<gene>
    <name evidence="2" type="ORF">MPOL1434_LOCUS2539</name>
</gene>